<dbReference type="PIRSF" id="PIRSF001359">
    <property type="entry name" value="F_bP_aldolase_II"/>
    <property type="match status" value="1"/>
</dbReference>
<feature type="binding site" evidence="2">
    <location>
        <position position="84"/>
    </location>
    <ligand>
        <name>Zn(2+)</name>
        <dbReference type="ChEBI" id="CHEBI:29105"/>
        <label>1</label>
        <note>catalytic</note>
    </ligand>
</feature>
<keyword evidence="2" id="KW-0862">Zinc</keyword>
<name>A0A1H1T7I3_9MICO</name>
<dbReference type="AlphaFoldDB" id="A0A1H1T7I3"/>
<proteinExistence type="predicted"/>
<dbReference type="eggNOG" id="COG0191">
    <property type="taxonomic scope" value="Bacteria"/>
</dbReference>
<dbReference type="Proteomes" id="UP000182126">
    <property type="component" value="Chromosome I"/>
</dbReference>
<gene>
    <name evidence="3" type="ORF">SAMN04489809_2131</name>
</gene>
<dbReference type="PANTHER" id="PTHR30304:SF0">
    <property type="entry name" value="D-TAGATOSE-1,6-BISPHOSPHATE ALDOLASE SUBUNIT GATY-RELATED"/>
    <property type="match status" value="1"/>
</dbReference>
<accession>A0A1H1T7I3</accession>
<dbReference type="InterPro" id="IPR000771">
    <property type="entry name" value="FBA_II"/>
</dbReference>
<dbReference type="Gene3D" id="3.20.20.70">
    <property type="entry name" value="Aldolase class I"/>
    <property type="match status" value="1"/>
</dbReference>
<evidence type="ECO:0000256" key="2">
    <source>
        <dbReference type="PIRSR" id="PIRSR001359-3"/>
    </source>
</evidence>
<feature type="binding site" evidence="2">
    <location>
        <position position="135"/>
    </location>
    <ligand>
        <name>Zn(2+)</name>
        <dbReference type="ChEBI" id="CHEBI:29105"/>
        <label>2</label>
    </ligand>
</feature>
<evidence type="ECO:0000313" key="3">
    <source>
        <dbReference type="EMBL" id="SDS56220.1"/>
    </source>
</evidence>
<sequence length="310" mass="31736">MTLVSARELVSAAATAGTGIGAFNVIHLETAEGLVRASALAQLPVILQISQNCADYHGGLEPIALSTLAAARRAETPVAVHLDHAERPELVDEAVSLGFGSVMFDGGALPYDENVALTAEVAARARAAGVYVEGELGEVGGKDGAHAPGVRTDPGEARAFVAATGVDALAVAVGSSHAMTDRTASLDLDLIARLRAALRGAAADGTDVPLVLHGSSGVADAVIADAVRAGMTKVNVSTHLNGFFTRAVREVLAADERLVDSRKYLAPARAALADEAARMLRLFALLPSENPAPVAEVPGTAATSTRNDDR</sequence>
<feature type="binding site" evidence="2">
    <location>
        <position position="105"/>
    </location>
    <ligand>
        <name>Zn(2+)</name>
        <dbReference type="ChEBI" id="CHEBI:29105"/>
        <label>2</label>
    </ligand>
</feature>
<dbReference type="CDD" id="cd00947">
    <property type="entry name" value="TBP_aldolase_IIB"/>
    <property type="match status" value="1"/>
</dbReference>
<organism evidence="3 4">
    <name type="scientific">Microbacterium paraoxydans</name>
    <dbReference type="NCBI Taxonomy" id="199592"/>
    <lineage>
        <taxon>Bacteria</taxon>
        <taxon>Bacillati</taxon>
        <taxon>Actinomycetota</taxon>
        <taxon>Actinomycetes</taxon>
        <taxon>Micrococcales</taxon>
        <taxon>Microbacteriaceae</taxon>
        <taxon>Microbacterium</taxon>
    </lineage>
</organism>
<dbReference type="Pfam" id="PF01116">
    <property type="entry name" value="F_bP_aldolase"/>
    <property type="match status" value="1"/>
</dbReference>
<protein>
    <submittedName>
        <fullName evidence="3">Fructose-bisphosphate aldolase</fullName>
    </submittedName>
</protein>
<dbReference type="SUPFAM" id="SSF51569">
    <property type="entry name" value="Aldolase"/>
    <property type="match status" value="1"/>
</dbReference>
<dbReference type="GO" id="GO:0016832">
    <property type="term" value="F:aldehyde-lyase activity"/>
    <property type="evidence" value="ECO:0007669"/>
    <property type="project" value="InterPro"/>
</dbReference>
<dbReference type="PANTHER" id="PTHR30304">
    <property type="entry name" value="D-TAGATOSE-1,6-BISPHOSPHATE ALDOLASE"/>
    <property type="match status" value="1"/>
</dbReference>
<feature type="active site" description="Proton donor" evidence="1">
    <location>
        <position position="83"/>
    </location>
</feature>
<dbReference type="GeneID" id="36299421"/>
<dbReference type="InterPro" id="IPR013785">
    <property type="entry name" value="Aldolase_TIM"/>
</dbReference>
<feature type="binding site" evidence="2">
    <location>
        <position position="177"/>
    </location>
    <ligand>
        <name>Zn(2+)</name>
        <dbReference type="ChEBI" id="CHEBI:29105"/>
        <label>1</label>
        <note>catalytic</note>
    </ligand>
</feature>
<feature type="binding site" evidence="2">
    <location>
        <position position="213"/>
    </location>
    <ligand>
        <name>Zn(2+)</name>
        <dbReference type="ChEBI" id="CHEBI:29105"/>
        <label>1</label>
        <note>catalytic</note>
    </ligand>
</feature>
<dbReference type="GO" id="GO:0008270">
    <property type="term" value="F:zinc ion binding"/>
    <property type="evidence" value="ECO:0007669"/>
    <property type="project" value="InterPro"/>
</dbReference>
<dbReference type="EMBL" id="LT629770">
    <property type="protein sequence ID" value="SDS56220.1"/>
    <property type="molecule type" value="Genomic_DNA"/>
</dbReference>
<comment type="cofactor">
    <cofactor evidence="2">
        <name>Zn(2+)</name>
        <dbReference type="ChEBI" id="CHEBI:29105"/>
    </cofactor>
    <text evidence="2">Binds 2 Zn(2+) ions per subunit. One is catalytic and the other provides a structural contribution.</text>
</comment>
<evidence type="ECO:0000256" key="1">
    <source>
        <dbReference type="PIRSR" id="PIRSR001359-1"/>
    </source>
</evidence>
<keyword evidence="2" id="KW-0479">Metal-binding</keyword>
<dbReference type="InterPro" id="IPR050246">
    <property type="entry name" value="Class_II_FBP_aldolase"/>
</dbReference>
<dbReference type="GO" id="GO:0005975">
    <property type="term" value="P:carbohydrate metabolic process"/>
    <property type="evidence" value="ECO:0007669"/>
    <property type="project" value="InterPro"/>
</dbReference>
<reference evidence="3 4" key="1">
    <citation type="submission" date="2016-10" db="EMBL/GenBank/DDBJ databases">
        <authorList>
            <person name="de Groot N.N."/>
        </authorList>
    </citation>
    <scope>NUCLEOTIDE SEQUENCE [LARGE SCALE GENOMIC DNA]</scope>
    <source>
        <strain evidence="3 4">DSM 15019</strain>
    </source>
</reference>
<dbReference type="RefSeq" id="WP_060923605.1">
    <property type="nucleotide sequence ID" value="NZ_LT629770.1"/>
</dbReference>
<evidence type="ECO:0000313" key="4">
    <source>
        <dbReference type="Proteomes" id="UP000182126"/>
    </source>
</evidence>